<evidence type="ECO:0000313" key="14">
    <source>
        <dbReference type="Proteomes" id="UP000199379"/>
    </source>
</evidence>
<proteinExistence type="inferred from homology"/>
<keyword evidence="6" id="KW-0812">Transmembrane</keyword>
<keyword evidence="10" id="KW-0175">Coiled coil</keyword>
<dbReference type="Pfam" id="PF25994">
    <property type="entry name" value="HH_AprE"/>
    <property type="match status" value="1"/>
</dbReference>
<evidence type="ECO:0000256" key="3">
    <source>
        <dbReference type="ARBA" id="ARBA00022448"/>
    </source>
</evidence>
<evidence type="ECO:0000256" key="4">
    <source>
        <dbReference type="ARBA" id="ARBA00022475"/>
    </source>
</evidence>
<keyword evidence="14" id="KW-1185">Reference proteome</keyword>
<evidence type="ECO:0000256" key="9">
    <source>
        <dbReference type="RuleBase" id="RU365093"/>
    </source>
</evidence>
<reference evidence="13 14" key="1">
    <citation type="submission" date="2016-10" db="EMBL/GenBank/DDBJ databases">
        <authorList>
            <person name="de Groot N.N."/>
        </authorList>
    </citation>
    <scope>NUCLEOTIDE SEQUENCE [LARGE SCALE GENOMIC DNA]</scope>
    <source>
        <strain evidence="13 14">DSM 29340</strain>
    </source>
</reference>
<dbReference type="Pfam" id="PF26002">
    <property type="entry name" value="Beta-barrel_AprE"/>
    <property type="match status" value="1"/>
</dbReference>
<gene>
    <name evidence="13" type="ORF">SAMN05444007_106165</name>
</gene>
<evidence type="ECO:0000259" key="11">
    <source>
        <dbReference type="Pfam" id="PF25994"/>
    </source>
</evidence>
<keyword evidence="5 9" id="KW-0997">Cell inner membrane</keyword>
<dbReference type="NCBIfam" id="TIGR01843">
    <property type="entry name" value="type_I_hlyD"/>
    <property type="match status" value="1"/>
</dbReference>
<protein>
    <recommendedName>
        <fullName evidence="9">Membrane fusion protein (MFP) family protein</fullName>
    </recommendedName>
</protein>
<keyword evidence="8" id="KW-0472">Membrane</keyword>
<feature type="coiled-coil region" evidence="10">
    <location>
        <begin position="257"/>
        <end position="284"/>
    </location>
</feature>
<dbReference type="STRING" id="1227549.SAMN05444007_106165"/>
<dbReference type="Gene3D" id="1.10.287.470">
    <property type="entry name" value="Helix hairpin bin"/>
    <property type="match status" value="1"/>
</dbReference>
<evidence type="ECO:0000256" key="7">
    <source>
        <dbReference type="ARBA" id="ARBA00022989"/>
    </source>
</evidence>
<evidence type="ECO:0000313" key="13">
    <source>
        <dbReference type="EMBL" id="SEJ68834.1"/>
    </source>
</evidence>
<evidence type="ECO:0000256" key="8">
    <source>
        <dbReference type="ARBA" id="ARBA00023136"/>
    </source>
</evidence>
<feature type="domain" description="AprE-like beta-barrel" evidence="12">
    <location>
        <begin position="326"/>
        <end position="415"/>
    </location>
</feature>
<evidence type="ECO:0000256" key="6">
    <source>
        <dbReference type="ARBA" id="ARBA00022692"/>
    </source>
</evidence>
<keyword evidence="4 9" id="KW-1003">Cell membrane</keyword>
<name>A0A1H7AW32_9RHOB</name>
<sequence length="438" mass="47669">MFGNRIEDGFVNHVSAAGSGAPGPWRLLLVIALGLVGFAAWAYTYEIEESASAAGRVIPSRQLQVVQSLEGGIVRAIAVQEGDLVAPGDVLLEIDDTLFRSELGRLSEQEGALRAEAARLEAEAVLARTMEVPEDLRARSPLATRAEEQLFLSQREQLSRELEVLSDQLVQRRAELAELRARRDKTRDVLAPLTEEIAQTQALVERGVVPAVELLRLRGRHAELTGELSVSAASEPRLAAAITEVERQIDATRSAYVLTARQRLARLQVELAVVQENLRAARDRVTRATLRAPVRGTVNTLHVTTIGAVTQPGAPLVEIVPAGDTLLIEADLSPRDVAFVQVGDPASVKISAYDYLVYGALQGRVERVGADTLETRERGEVFRVVISTDRAYLGSQAQPLPITPGMVATVDIQTGRKTVLSYLAKPILRARSEALRER</sequence>
<dbReference type="GO" id="GO:0005886">
    <property type="term" value="C:plasma membrane"/>
    <property type="evidence" value="ECO:0007669"/>
    <property type="project" value="UniProtKB-SubCell"/>
</dbReference>
<dbReference type="GO" id="GO:0015031">
    <property type="term" value="P:protein transport"/>
    <property type="evidence" value="ECO:0007669"/>
    <property type="project" value="InterPro"/>
</dbReference>
<dbReference type="InterPro" id="IPR050739">
    <property type="entry name" value="MFP"/>
</dbReference>
<feature type="domain" description="AprE-like long alpha-helical hairpin" evidence="11">
    <location>
        <begin position="100"/>
        <end position="284"/>
    </location>
</feature>
<dbReference type="PRINTS" id="PR01490">
    <property type="entry name" value="RTXTOXIND"/>
</dbReference>
<dbReference type="PANTHER" id="PTHR30386:SF26">
    <property type="entry name" value="TRANSPORT PROTEIN COMB"/>
    <property type="match status" value="1"/>
</dbReference>
<evidence type="ECO:0000256" key="2">
    <source>
        <dbReference type="ARBA" id="ARBA00009477"/>
    </source>
</evidence>
<evidence type="ECO:0000259" key="12">
    <source>
        <dbReference type="Pfam" id="PF26002"/>
    </source>
</evidence>
<comment type="similarity">
    <text evidence="2 9">Belongs to the membrane fusion protein (MFP) (TC 8.A.1) family.</text>
</comment>
<dbReference type="RefSeq" id="WP_092366914.1">
    <property type="nucleotide sequence ID" value="NZ_BMGV01000006.1"/>
</dbReference>
<evidence type="ECO:0000256" key="1">
    <source>
        <dbReference type="ARBA" id="ARBA00004377"/>
    </source>
</evidence>
<dbReference type="InterPro" id="IPR010129">
    <property type="entry name" value="T1SS_HlyD"/>
</dbReference>
<evidence type="ECO:0000256" key="5">
    <source>
        <dbReference type="ARBA" id="ARBA00022519"/>
    </source>
</evidence>
<feature type="coiled-coil region" evidence="10">
    <location>
        <begin position="155"/>
        <end position="182"/>
    </location>
</feature>
<dbReference type="OrthoDB" id="9810980at2"/>
<keyword evidence="3 9" id="KW-0813">Transport</keyword>
<dbReference type="Gene3D" id="2.40.30.170">
    <property type="match status" value="1"/>
</dbReference>
<dbReference type="SUPFAM" id="SSF111369">
    <property type="entry name" value="HlyD-like secretion proteins"/>
    <property type="match status" value="1"/>
</dbReference>
<dbReference type="InterPro" id="IPR058982">
    <property type="entry name" value="Beta-barrel_AprE"/>
</dbReference>
<dbReference type="EMBL" id="FNYD01000006">
    <property type="protein sequence ID" value="SEJ68834.1"/>
    <property type="molecule type" value="Genomic_DNA"/>
</dbReference>
<dbReference type="Gene3D" id="2.40.50.100">
    <property type="match status" value="1"/>
</dbReference>
<keyword evidence="7" id="KW-1133">Transmembrane helix</keyword>
<dbReference type="InterPro" id="IPR058781">
    <property type="entry name" value="HH_AprE-like"/>
</dbReference>
<accession>A0A1H7AW32</accession>
<dbReference type="PANTHER" id="PTHR30386">
    <property type="entry name" value="MEMBRANE FUSION SUBUNIT OF EMRAB-TOLC MULTIDRUG EFFLUX PUMP"/>
    <property type="match status" value="1"/>
</dbReference>
<comment type="subcellular location">
    <subcellularLocation>
        <location evidence="1 9">Cell inner membrane</location>
        <topology evidence="1 9">Single-pass membrane protein</topology>
    </subcellularLocation>
</comment>
<dbReference type="Proteomes" id="UP000199379">
    <property type="component" value="Unassembled WGS sequence"/>
</dbReference>
<evidence type="ECO:0000256" key="10">
    <source>
        <dbReference type="SAM" id="Coils"/>
    </source>
</evidence>
<organism evidence="13 14">
    <name type="scientific">Cribrihabitans marinus</name>
    <dbReference type="NCBI Taxonomy" id="1227549"/>
    <lineage>
        <taxon>Bacteria</taxon>
        <taxon>Pseudomonadati</taxon>
        <taxon>Pseudomonadota</taxon>
        <taxon>Alphaproteobacteria</taxon>
        <taxon>Rhodobacterales</taxon>
        <taxon>Paracoccaceae</taxon>
        <taxon>Cribrihabitans</taxon>
    </lineage>
</organism>
<dbReference type="AlphaFoldDB" id="A0A1H7AW32"/>